<feature type="transmembrane region" description="Helical" evidence="12">
    <location>
        <begin position="490"/>
        <end position="512"/>
    </location>
</feature>
<evidence type="ECO:0000256" key="8">
    <source>
        <dbReference type="ARBA" id="ARBA00023264"/>
    </source>
</evidence>
<accession>A0A818GT45</accession>
<dbReference type="InterPro" id="IPR004821">
    <property type="entry name" value="Cyt_trans-like"/>
</dbReference>
<keyword evidence="5" id="KW-0548">Nucleotidyltransferase</keyword>
<comment type="caution">
    <text evidence="14">The sequence shown here is derived from an EMBL/GenBank/DDBJ whole genome shotgun (WGS) entry which is preliminary data.</text>
</comment>
<evidence type="ECO:0000256" key="4">
    <source>
        <dbReference type="ARBA" id="ARBA00022679"/>
    </source>
</evidence>
<protein>
    <recommendedName>
        <fullName evidence="10">ethanolamine-phosphate cytidylyltransferase</fullName>
        <ecNumber evidence="10">2.7.7.14</ecNumber>
    </recommendedName>
    <alternativeName>
        <fullName evidence="11">CTP:phosphoethanolamine cytidylyltransferase</fullName>
    </alternativeName>
</protein>
<keyword evidence="8" id="KW-1208">Phospholipid metabolism</keyword>
<dbReference type="GO" id="GO:0005737">
    <property type="term" value="C:cytoplasm"/>
    <property type="evidence" value="ECO:0007669"/>
    <property type="project" value="TreeGrafter"/>
</dbReference>
<dbReference type="GO" id="GO:0004306">
    <property type="term" value="F:ethanolamine-phosphate cytidylyltransferase activity"/>
    <property type="evidence" value="ECO:0007669"/>
    <property type="project" value="UniProtKB-EC"/>
</dbReference>
<reference evidence="14" key="1">
    <citation type="submission" date="2021-02" db="EMBL/GenBank/DDBJ databases">
        <authorList>
            <person name="Nowell W R."/>
        </authorList>
    </citation>
    <scope>NUCLEOTIDE SEQUENCE</scope>
</reference>
<evidence type="ECO:0000256" key="9">
    <source>
        <dbReference type="ARBA" id="ARBA00024191"/>
    </source>
</evidence>
<name>A0A818GT45_9BILA</name>
<dbReference type="SUPFAM" id="SSF52374">
    <property type="entry name" value="Nucleotidylyl transferase"/>
    <property type="match status" value="2"/>
</dbReference>
<keyword evidence="12" id="KW-1133">Transmembrane helix</keyword>
<dbReference type="CDD" id="cd02174">
    <property type="entry name" value="CCT"/>
    <property type="match status" value="1"/>
</dbReference>
<dbReference type="GO" id="GO:0006646">
    <property type="term" value="P:phosphatidylethanolamine biosynthetic process"/>
    <property type="evidence" value="ECO:0007669"/>
    <property type="project" value="UniProtKB-UniPathway"/>
</dbReference>
<keyword evidence="4" id="KW-0808">Transferase</keyword>
<dbReference type="EC" id="2.7.7.14" evidence="10"/>
<evidence type="ECO:0000256" key="3">
    <source>
        <dbReference type="ARBA" id="ARBA00022516"/>
    </source>
</evidence>
<feature type="transmembrane region" description="Helical" evidence="12">
    <location>
        <begin position="387"/>
        <end position="408"/>
    </location>
</feature>
<dbReference type="PANTHER" id="PTHR45780:SF2">
    <property type="entry name" value="ETHANOLAMINE-PHOSPHATE CYTIDYLYLTRANSFERASE"/>
    <property type="match status" value="1"/>
</dbReference>
<evidence type="ECO:0000256" key="11">
    <source>
        <dbReference type="ARBA" id="ARBA00031473"/>
    </source>
</evidence>
<dbReference type="CDD" id="cd02173">
    <property type="entry name" value="ECT"/>
    <property type="match status" value="1"/>
</dbReference>
<organism evidence="14 15">
    <name type="scientific">Adineta steineri</name>
    <dbReference type="NCBI Taxonomy" id="433720"/>
    <lineage>
        <taxon>Eukaryota</taxon>
        <taxon>Metazoa</taxon>
        <taxon>Spiralia</taxon>
        <taxon>Gnathifera</taxon>
        <taxon>Rotifera</taxon>
        <taxon>Eurotatoria</taxon>
        <taxon>Bdelloidea</taxon>
        <taxon>Adinetida</taxon>
        <taxon>Adinetidae</taxon>
        <taxon>Adineta</taxon>
    </lineage>
</organism>
<keyword evidence="12" id="KW-0472">Membrane</keyword>
<keyword evidence="6" id="KW-0443">Lipid metabolism</keyword>
<feature type="domain" description="Cytidyltransferase-like" evidence="13">
    <location>
        <begin position="208"/>
        <end position="304"/>
    </location>
</feature>
<dbReference type="InterPro" id="IPR036259">
    <property type="entry name" value="MFS_trans_sf"/>
</dbReference>
<keyword evidence="12" id="KW-0812">Transmembrane</keyword>
<dbReference type="AlphaFoldDB" id="A0A818GT45"/>
<dbReference type="NCBIfam" id="TIGR00125">
    <property type="entry name" value="cyt_tran_rel"/>
    <property type="match status" value="2"/>
</dbReference>
<gene>
    <name evidence="14" type="ORF">OKA104_LOCUS1177</name>
</gene>
<evidence type="ECO:0000256" key="12">
    <source>
        <dbReference type="SAM" id="Phobius"/>
    </source>
</evidence>
<feature type="domain" description="Cytidyltransferase-like" evidence="13">
    <location>
        <begin position="19"/>
        <end position="142"/>
    </location>
</feature>
<comment type="pathway">
    <text evidence="9">Phospholipid metabolism; phosphatidylethanolamine biosynthesis; phosphatidylethanolamine from ethanolamine: step 2/3.</text>
</comment>
<evidence type="ECO:0000256" key="5">
    <source>
        <dbReference type="ARBA" id="ARBA00022695"/>
    </source>
</evidence>
<dbReference type="InterPro" id="IPR044608">
    <property type="entry name" value="Ect1/PCYT2"/>
</dbReference>
<comment type="pathway">
    <text evidence="1">Lipid metabolism.</text>
</comment>
<dbReference type="FunFam" id="3.40.50.620:FF:000108">
    <property type="entry name" value="Ethanolamine-phosphate cytidylyltransferase isoform 2"/>
    <property type="match status" value="1"/>
</dbReference>
<dbReference type="SUPFAM" id="SSF103473">
    <property type="entry name" value="MFS general substrate transporter"/>
    <property type="match status" value="1"/>
</dbReference>
<feature type="transmembrane region" description="Helical" evidence="12">
    <location>
        <begin position="550"/>
        <end position="572"/>
    </location>
</feature>
<keyword evidence="3" id="KW-0444">Lipid biosynthesis</keyword>
<evidence type="ECO:0000256" key="7">
    <source>
        <dbReference type="ARBA" id="ARBA00023209"/>
    </source>
</evidence>
<dbReference type="UniPathway" id="UPA00558">
    <property type="reaction ID" value="UER00742"/>
</dbReference>
<keyword evidence="7" id="KW-0594">Phospholipid biosynthesis</keyword>
<evidence type="ECO:0000256" key="10">
    <source>
        <dbReference type="ARBA" id="ARBA00024221"/>
    </source>
</evidence>
<evidence type="ECO:0000313" key="15">
    <source>
        <dbReference type="Proteomes" id="UP000663881"/>
    </source>
</evidence>
<dbReference type="InterPro" id="IPR014729">
    <property type="entry name" value="Rossmann-like_a/b/a_fold"/>
</dbReference>
<evidence type="ECO:0000256" key="1">
    <source>
        <dbReference type="ARBA" id="ARBA00005189"/>
    </source>
</evidence>
<dbReference type="PANTHER" id="PTHR45780">
    <property type="entry name" value="ETHANOLAMINE-PHOSPHATE CYTIDYLYLTRANSFERASE"/>
    <property type="match status" value="1"/>
</dbReference>
<dbReference type="InterPro" id="IPR041723">
    <property type="entry name" value="CCT"/>
</dbReference>
<evidence type="ECO:0000313" key="14">
    <source>
        <dbReference type="EMBL" id="CAF3495342.1"/>
    </source>
</evidence>
<proteinExistence type="inferred from homology"/>
<feature type="transmembrane region" description="Helical" evidence="12">
    <location>
        <begin position="453"/>
        <end position="478"/>
    </location>
</feature>
<dbReference type="EMBL" id="CAJOAY010000027">
    <property type="protein sequence ID" value="CAF3495342.1"/>
    <property type="molecule type" value="Genomic_DNA"/>
</dbReference>
<sequence>MSISNTNGTKSEQEVRVWMDGCYDMVHFGHANACRQAKQMGTYLVVGVHSDAEITKHKGPPVFSEQERYKMVRAIKWVDEVVEDAPYVTALETLEKYNCQFCVHGDDITVTADGVDTYHIVKAAGRYRECKRTQGVSTTDLVGRMLLVTKSHHEPDDMLPDRENTLRMSLCKESVSPWTGASQFLATTNKIIQFSNGREPEPTDKVVYTAGAFDLFHVGHVDFLEKAKACGDYLIVGLHSDRLVNRYKGSNHPIMNLHERVLSVLACRYVDEVVIGAPYSVTMELINHFKVSRVIHGRTTYDSDIDGQNPYEVPQALKIFEQIDSGNPMSTQDIITRIIDNRLEYEKRNKKKEAKEAAAYATFQKLKAENLNESTAVNLKNKTFLKYLFLLICLLGGMICALIASSGWAQQADWISQLCQEYTPNENVTTSINCSQNSTINSYRLLSANTIKIAAISSCILCLVIILIIYLIHVFTGLRKRRKWKMIARIIAIIFIVLCLLIFATSIAAVFWELKLITIFGIQYTSNAYQLTPNGYCKAQTGLAGATAGFGILSGSFLLIDIICRLLTIGSLRKQDRRRKKRISVIS</sequence>
<evidence type="ECO:0000256" key="6">
    <source>
        <dbReference type="ARBA" id="ARBA00023098"/>
    </source>
</evidence>
<dbReference type="Proteomes" id="UP000663881">
    <property type="component" value="Unassembled WGS sequence"/>
</dbReference>
<comment type="similarity">
    <text evidence="2">Belongs to the cytidylyltransferase family.</text>
</comment>
<evidence type="ECO:0000256" key="2">
    <source>
        <dbReference type="ARBA" id="ARBA00010101"/>
    </source>
</evidence>
<dbReference type="Gene3D" id="3.40.50.620">
    <property type="entry name" value="HUPs"/>
    <property type="match status" value="2"/>
</dbReference>
<evidence type="ECO:0000259" key="13">
    <source>
        <dbReference type="Pfam" id="PF01467"/>
    </source>
</evidence>
<dbReference type="Pfam" id="PF01467">
    <property type="entry name" value="CTP_transf_like"/>
    <property type="match status" value="2"/>
</dbReference>